<feature type="disulfide bond" evidence="15">
    <location>
        <begin position="44"/>
        <end position="51"/>
    </location>
</feature>
<keyword evidence="12 15" id="KW-1015">Disulfide bond</keyword>
<dbReference type="Pfam" id="PF05730">
    <property type="entry name" value="CFEM"/>
    <property type="match status" value="1"/>
</dbReference>
<keyword evidence="21" id="KW-1185">Reference proteome</keyword>
<dbReference type="GO" id="GO:0098552">
    <property type="term" value="C:side of membrane"/>
    <property type="evidence" value="ECO:0007669"/>
    <property type="project" value="UniProtKB-KW"/>
</dbReference>
<dbReference type="SMART" id="SM00747">
    <property type="entry name" value="CFEM"/>
    <property type="match status" value="1"/>
</dbReference>
<feature type="compositionally biased region" description="Basic and acidic residues" evidence="16">
    <location>
        <begin position="280"/>
        <end position="308"/>
    </location>
</feature>
<evidence type="ECO:0000256" key="8">
    <source>
        <dbReference type="ARBA" id="ARBA00022723"/>
    </source>
</evidence>
<dbReference type="InterPro" id="IPR051735">
    <property type="entry name" value="CFEM_domain"/>
</dbReference>
<feature type="compositionally biased region" description="Pro residues" evidence="16">
    <location>
        <begin position="95"/>
        <end position="107"/>
    </location>
</feature>
<dbReference type="HOGENOM" id="CLU_081622_0_0_1"/>
<dbReference type="Proteomes" id="UP000020467">
    <property type="component" value="Unassembled WGS sequence"/>
</dbReference>
<evidence type="ECO:0000256" key="15">
    <source>
        <dbReference type="PROSITE-ProRule" id="PRU01356"/>
    </source>
</evidence>
<dbReference type="GO" id="GO:0046872">
    <property type="term" value="F:metal ion binding"/>
    <property type="evidence" value="ECO:0007669"/>
    <property type="project" value="UniProtKB-UniRule"/>
</dbReference>
<reference evidence="20 21" key="1">
    <citation type="submission" date="2014-02" db="EMBL/GenBank/DDBJ databases">
        <title>The genome sequence of Colletotrichum fioriniae PJ7.</title>
        <authorList>
            <person name="Baroncelli R."/>
            <person name="Thon M.R."/>
        </authorList>
    </citation>
    <scope>NUCLEOTIDE SEQUENCE [LARGE SCALE GENOMIC DNA]</scope>
    <source>
        <strain evidence="20 21">PJ7</strain>
    </source>
</reference>
<evidence type="ECO:0000256" key="14">
    <source>
        <dbReference type="ARBA" id="ARBA00023288"/>
    </source>
</evidence>
<organism evidence="20 21">
    <name type="scientific">Colletotrichum fioriniae PJ7</name>
    <dbReference type="NCBI Taxonomy" id="1445577"/>
    <lineage>
        <taxon>Eukaryota</taxon>
        <taxon>Fungi</taxon>
        <taxon>Dikarya</taxon>
        <taxon>Ascomycota</taxon>
        <taxon>Pezizomycotina</taxon>
        <taxon>Sordariomycetes</taxon>
        <taxon>Hypocreomycetidae</taxon>
        <taxon>Glomerellales</taxon>
        <taxon>Glomerellaceae</taxon>
        <taxon>Colletotrichum</taxon>
        <taxon>Colletotrichum acutatum species complex</taxon>
    </lineage>
</organism>
<feature type="region of interest" description="Disordered" evidence="16">
    <location>
        <begin position="92"/>
        <end position="218"/>
    </location>
</feature>
<evidence type="ECO:0000256" key="6">
    <source>
        <dbReference type="ARBA" id="ARBA00022617"/>
    </source>
</evidence>
<sequence length="308" mass="31687">MRRRFWVRAFAITALLGNVFAQLDSLPPCGITCVNNVIAKGFGCASGDNTCLCKQQDFVFGVRDCASQSCAADVAPKVNEYVAGLCATATQAPPASTPPASTPPPSTPAVQQTTSPAALPSTSQPPPSPSSSSEPPKPSAAETPASSEVAKTAPSETSSNLVTDTAQAFQPSTAVPTTLATSTRSLSSTSSRSTSTSTGARPSQSGSASETGAGSLESDAAGLSSSAKIGIGVGAGVGVLAIALALWLLIRRPKNRTKSMQISGPMPGSGRDYTGGFIGMKDKNHSELEMKSRRYEDMLPRQSPRRFE</sequence>
<dbReference type="InterPro" id="IPR008427">
    <property type="entry name" value="Extracellular_membr_CFEM_dom"/>
</dbReference>
<keyword evidence="11 17" id="KW-0472">Membrane</keyword>
<dbReference type="AlphaFoldDB" id="A0A010Q1E3"/>
<evidence type="ECO:0000256" key="7">
    <source>
        <dbReference type="ARBA" id="ARBA00022622"/>
    </source>
</evidence>
<feature type="compositionally biased region" description="Polar residues" evidence="16">
    <location>
        <begin position="199"/>
        <end position="212"/>
    </location>
</feature>
<feature type="compositionally biased region" description="Low complexity" evidence="16">
    <location>
        <begin position="130"/>
        <end position="148"/>
    </location>
</feature>
<dbReference type="PANTHER" id="PTHR37928:SF1">
    <property type="entry name" value="CFEM DOMAIN PROTEIN (AFU_ORTHOLOGUE AFUA_6G14090)"/>
    <property type="match status" value="1"/>
</dbReference>
<keyword evidence="6 15" id="KW-0349">Heme</keyword>
<evidence type="ECO:0000256" key="9">
    <source>
        <dbReference type="ARBA" id="ARBA00022729"/>
    </source>
</evidence>
<evidence type="ECO:0000256" key="10">
    <source>
        <dbReference type="ARBA" id="ARBA00023004"/>
    </source>
</evidence>
<keyword evidence="17" id="KW-0812">Transmembrane</keyword>
<dbReference type="PANTHER" id="PTHR37928">
    <property type="entry name" value="CFEM DOMAIN PROTEIN (AFU_ORTHOLOGUE AFUA_6G14090)"/>
    <property type="match status" value="1"/>
</dbReference>
<keyword evidence="14" id="KW-0449">Lipoprotein</keyword>
<comment type="caution">
    <text evidence="20">The sequence shown here is derived from an EMBL/GenBank/DDBJ whole genome shotgun (WGS) entry which is preliminary data.</text>
</comment>
<keyword evidence="9 18" id="KW-0732">Signal</keyword>
<comment type="caution">
    <text evidence="15">Lacks conserved residue(s) required for the propagation of feature annotation.</text>
</comment>
<feature type="domain" description="CFEM" evidence="19">
    <location>
        <begin position="1"/>
        <end position="113"/>
    </location>
</feature>
<evidence type="ECO:0000256" key="11">
    <source>
        <dbReference type="ARBA" id="ARBA00023136"/>
    </source>
</evidence>
<evidence type="ECO:0000256" key="13">
    <source>
        <dbReference type="ARBA" id="ARBA00023180"/>
    </source>
</evidence>
<proteinExistence type="inferred from homology"/>
<keyword evidence="13" id="KW-0325">Glycoprotein</keyword>
<evidence type="ECO:0000256" key="4">
    <source>
        <dbReference type="ARBA" id="ARBA00022475"/>
    </source>
</evidence>
<protein>
    <recommendedName>
        <fullName evidence="19">CFEM domain-containing protein</fullName>
    </recommendedName>
</protein>
<feature type="transmembrane region" description="Helical" evidence="17">
    <location>
        <begin position="229"/>
        <end position="250"/>
    </location>
</feature>
<gene>
    <name evidence="20" type="ORF">CFIO01_07058</name>
</gene>
<keyword evidence="8 15" id="KW-0479">Metal-binding</keyword>
<evidence type="ECO:0000256" key="12">
    <source>
        <dbReference type="ARBA" id="ARBA00023157"/>
    </source>
</evidence>
<feature type="chain" id="PRO_5001454874" description="CFEM domain-containing protein" evidence="18">
    <location>
        <begin position="22"/>
        <end position="308"/>
    </location>
</feature>
<feature type="compositionally biased region" description="Low complexity" evidence="16">
    <location>
        <begin position="177"/>
        <end position="198"/>
    </location>
</feature>
<dbReference type="GO" id="GO:0005886">
    <property type="term" value="C:plasma membrane"/>
    <property type="evidence" value="ECO:0007669"/>
    <property type="project" value="UniProtKB-SubCell"/>
</dbReference>
<evidence type="ECO:0000256" key="2">
    <source>
        <dbReference type="ARBA" id="ARBA00004613"/>
    </source>
</evidence>
<feature type="compositionally biased region" description="Low complexity" evidence="16">
    <location>
        <begin position="108"/>
        <end position="122"/>
    </location>
</feature>
<evidence type="ECO:0000313" key="21">
    <source>
        <dbReference type="Proteomes" id="UP000020467"/>
    </source>
</evidence>
<keyword evidence="7" id="KW-0336">GPI-anchor</keyword>
<evidence type="ECO:0000256" key="18">
    <source>
        <dbReference type="SAM" id="SignalP"/>
    </source>
</evidence>
<feature type="disulfide bond" evidence="15">
    <location>
        <begin position="53"/>
        <end position="86"/>
    </location>
</feature>
<dbReference type="eggNOG" id="ENOG502S1H2">
    <property type="taxonomic scope" value="Eukaryota"/>
</dbReference>
<evidence type="ECO:0000259" key="19">
    <source>
        <dbReference type="PROSITE" id="PS52012"/>
    </source>
</evidence>
<feature type="binding site" description="axial binding residue" evidence="15">
    <location>
        <position position="48"/>
    </location>
    <ligand>
        <name>heme</name>
        <dbReference type="ChEBI" id="CHEBI:30413"/>
    </ligand>
    <ligandPart>
        <name>Fe</name>
        <dbReference type="ChEBI" id="CHEBI:18248"/>
    </ligandPart>
</feature>
<feature type="compositionally biased region" description="Polar residues" evidence="16">
    <location>
        <begin position="154"/>
        <end position="176"/>
    </location>
</feature>
<evidence type="ECO:0000256" key="3">
    <source>
        <dbReference type="ARBA" id="ARBA00010031"/>
    </source>
</evidence>
<evidence type="ECO:0000256" key="17">
    <source>
        <dbReference type="SAM" id="Phobius"/>
    </source>
</evidence>
<keyword evidence="10 15" id="KW-0408">Iron</keyword>
<dbReference type="PROSITE" id="PS52012">
    <property type="entry name" value="CFEM"/>
    <property type="match status" value="1"/>
</dbReference>
<evidence type="ECO:0000256" key="16">
    <source>
        <dbReference type="SAM" id="MobiDB-lite"/>
    </source>
</evidence>
<keyword evidence="4" id="KW-1003">Cell membrane</keyword>
<dbReference type="GO" id="GO:0005576">
    <property type="term" value="C:extracellular region"/>
    <property type="evidence" value="ECO:0007669"/>
    <property type="project" value="UniProtKB-SubCell"/>
</dbReference>
<comment type="subcellular location">
    <subcellularLocation>
        <location evidence="1">Cell membrane</location>
        <topology evidence="1">Lipid-anchor</topology>
        <topology evidence="1">GPI-anchor</topology>
    </subcellularLocation>
    <subcellularLocation>
        <location evidence="2">Secreted</location>
    </subcellularLocation>
</comment>
<dbReference type="OrthoDB" id="2019572at2759"/>
<evidence type="ECO:0000313" key="20">
    <source>
        <dbReference type="EMBL" id="EXF73642.1"/>
    </source>
</evidence>
<name>A0A010Q1E3_9PEZI</name>
<dbReference type="STRING" id="1445577.A0A010Q1E3"/>
<evidence type="ECO:0000256" key="5">
    <source>
        <dbReference type="ARBA" id="ARBA00022525"/>
    </source>
</evidence>
<comment type="similarity">
    <text evidence="3">Belongs to the RBT5 family.</text>
</comment>
<keyword evidence="17" id="KW-1133">Transmembrane helix</keyword>
<feature type="signal peptide" evidence="18">
    <location>
        <begin position="1"/>
        <end position="21"/>
    </location>
</feature>
<accession>A0A010Q1E3</accession>
<dbReference type="EMBL" id="JARH01001050">
    <property type="protein sequence ID" value="EXF73642.1"/>
    <property type="molecule type" value="Genomic_DNA"/>
</dbReference>
<feature type="region of interest" description="Disordered" evidence="16">
    <location>
        <begin position="259"/>
        <end position="308"/>
    </location>
</feature>
<dbReference type="KEGG" id="cfj:CFIO01_07058"/>
<keyword evidence="5" id="KW-0964">Secreted</keyword>
<evidence type="ECO:0000256" key="1">
    <source>
        <dbReference type="ARBA" id="ARBA00004609"/>
    </source>
</evidence>